<organism evidence="3 4">
    <name type="scientific">Dimargaris cristalligena</name>
    <dbReference type="NCBI Taxonomy" id="215637"/>
    <lineage>
        <taxon>Eukaryota</taxon>
        <taxon>Fungi</taxon>
        <taxon>Fungi incertae sedis</taxon>
        <taxon>Zoopagomycota</taxon>
        <taxon>Kickxellomycotina</taxon>
        <taxon>Dimargaritomycetes</taxon>
        <taxon>Dimargaritales</taxon>
        <taxon>Dimargaritaceae</taxon>
        <taxon>Dimargaris</taxon>
    </lineage>
</organism>
<name>A0A4P9ZY62_9FUNG</name>
<dbReference type="STRING" id="215637.A0A4P9ZY62"/>
<protein>
    <recommendedName>
        <fullName evidence="5">MARVEL domain-containing protein</fullName>
    </recommendedName>
</protein>
<dbReference type="OrthoDB" id="5423111at2759"/>
<feature type="region of interest" description="Disordered" evidence="1">
    <location>
        <begin position="155"/>
        <end position="214"/>
    </location>
</feature>
<dbReference type="PANTHER" id="PTHR37451:SF1">
    <property type="entry name" value="MARVEL DOMAIN-CONTAINING PROTEIN"/>
    <property type="match status" value="1"/>
</dbReference>
<feature type="compositionally biased region" description="Low complexity" evidence="1">
    <location>
        <begin position="188"/>
        <end position="200"/>
    </location>
</feature>
<keyword evidence="2" id="KW-0812">Transmembrane</keyword>
<dbReference type="Proteomes" id="UP000268162">
    <property type="component" value="Unassembled WGS sequence"/>
</dbReference>
<sequence>MVASTLYEPFGLVRFQAYAVGLPLSFLTFVLWCYVVSQFNVGYSYSPGSFNFGLFTGLFSCLVGAVLLLAPAAHHRLNRTELTARVVQLPTEAALLGLLVIFWFSAAVATAADFGAPHCHANLCRVIQAAIAFSWFTLLPYAFALGAVVQQWRTRGPTTSSDQPPAFEAEKPAPESPPSPAMVPAPPAHMSVPMSEEGPVMPMPTPPTGYSPNA</sequence>
<feature type="transmembrane region" description="Helical" evidence="2">
    <location>
        <begin position="49"/>
        <end position="73"/>
    </location>
</feature>
<feature type="compositionally biased region" description="Pro residues" evidence="1">
    <location>
        <begin position="174"/>
        <end position="187"/>
    </location>
</feature>
<evidence type="ECO:0000313" key="4">
    <source>
        <dbReference type="Proteomes" id="UP000268162"/>
    </source>
</evidence>
<proteinExistence type="predicted"/>
<evidence type="ECO:0000256" key="1">
    <source>
        <dbReference type="SAM" id="MobiDB-lite"/>
    </source>
</evidence>
<evidence type="ECO:0008006" key="5">
    <source>
        <dbReference type="Google" id="ProtNLM"/>
    </source>
</evidence>
<feature type="transmembrane region" description="Helical" evidence="2">
    <location>
        <begin position="126"/>
        <end position="149"/>
    </location>
</feature>
<keyword evidence="2" id="KW-0472">Membrane</keyword>
<dbReference type="EMBL" id="ML002381">
    <property type="protein sequence ID" value="RKP38308.1"/>
    <property type="molecule type" value="Genomic_DNA"/>
</dbReference>
<feature type="compositionally biased region" description="Pro residues" evidence="1">
    <location>
        <begin position="201"/>
        <end position="214"/>
    </location>
</feature>
<dbReference type="AlphaFoldDB" id="A0A4P9ZY62"/>
<evidence type="ECO:0000313" key="3">
    <source>
        <dbReference type="EMBL" id="RKP38308.1"/>
    </source>
</evidence>
<gene>
    <name evidence="3" type="ORF">BJ085DRAFT_29562</name>
</gene>
<reference evidence="4" key="1">
    <citation type="journal article" date="2018" name="Nat. Microbiol.">
        <title>Leveraging single-cell genomics to expand the fungal tree of life.</title>
        <authorList>
            <person name="Ahrendt S.R."/>
            <person name="Quandt C.A."/>
            <person name="Ciobanu D."/>
            <person name="Clum A."/>
            <person name="Salamov A."/>
            <person name="Andreopoulos B."/>
            <person name="Cheng J.F."/>
            <person name="Woyke T."/>
            <person name="Pelin A."/>
            <person name="Henrissat B."/>
            <person name="Reynolds N.K."/>
            <person name="Benny G.L."/>
            <person name="Smith M.E."/>
            <person name="James T.Y."/>
            <person name="Grigoriev I.V."/>
        </authorList>
    </citation>
    <scope>NUCLEOTIDE SEQUENCE [LARGE SCALE GENOMIC DNA]</scope>
    <source>
        <strain evidence="4">RSA 468</strain>
    </source>
</reference>
<evidence type="ECO:0000256" key="2">
    <source>
        <dbReference type="SAM" id="Phobius"/>
    </source>
</evidence>
<keyword evidence="4" id="KW-1185">Reference proteome</keyword>
<feature type="transmembrane region" description="Helical" evidence="2">
    <location>
        <begin position="15"/>
        <end position="37"/>
    </location>
</feature>
<accession>A0A4P9ZY62</accession>
<dbReference type="PANTHER" id="PTHR37451">
    <property type="entry name" value="MARVEL DOMAIN"/>
    <property type="match status" value="1"/>
</dbReference>
<feature type="transmembrane region" description="Helical" evidence="2">
    <location>
        <begin position="93"/>
        <end position="114"/>
    </location>
</feature>
<keyword evidence="2" id="KW-1133">Transmembrane helix</keyword>